<dbReference type="PROSITE" id="PS50157">
    <property type="entry name" value="ZINC_FINGER_C2H2_2"/>
    <property type="match status" value="1"/>
</dbReference>
<dbReference type="GO" id="GO:0008270">
    <property type="term" value="F:zinc ion binding"/>
    <property type="evidence" value="ECO:0007669"/>
    <property type="project" value="UniProtKB-KW"/>
</dbReference>
<evidence type="ECO:0000259" key="3">
    <source>
        <dbReference type="PROSITE" id="PS50157"/>
    </source>
</evidence>
<accession>A0A1X0NEF3</accession>
<keyword evidence="1" id="KW-0479">Metal-binding</keyword>
<keyword evidence="1" id="KW-0863">Zinc-finger</keyword>
<protein>
    <recommendedName>
        <fullName evidence="3">C2H2-type domain-containing protein</fullName>
    </recommendedName>
</protein>
<evidence type="ECO:0000313" key="4">
    <source>
        <dbReference type="EMBL" id="ORC81417.1"/>
    </source>
</evidence>
<comment type="caution">
    <text evidence="4">The sequence shown here is derived from an EMBL/GenBank/DDBJ whole genome shotgun (WGS) entry which is preliminary data.</text>
</comment>
<keyword evidence="5" id="KW-1185">Reference proteome</keyword>
<organism evidence="4 5">
    <name type="scientific">Trypanosoma theileri</name>
    <dbReference type="NCBI Taxonomy" id="67003"/>
    <lineage>
        <taxon>Eukaryota</taxon>
        <taxon>Discoba</taxon>
        <taxon>Euglenozoa</taxon>
        <taxon>Kinetoplastea</taxon>
        <taxon>Metakinetoplastina</taxon>
        <taxon>Trypanosomatida</taxon>
        <taxon>Trypanosomatidae</taxon>
        <taxon>Trypanosoma</taxon>
    </lineage>
</organism>
<keyword evidence="1" id="KW-0862">Zinc</keyword>
<dbReference type="GeneID" id="39991562"/>
<reference evidence="4 5" key="1">
    <citation type="submission" date="2017-03" db="EMBL/GenBank/DDBJ databases">
        <title>An alternative strategy for trypanosome survival in the mammalian bloodstream revealed through genome and transcriptome analysis of the ubiquitous bovine parasite Trypanosoma (Megatrypanum) theileri.</title>
        <authorList>
            <person name="Kelly S."/>
            <person name="Ivens A."/>
            <person name="Mott A."/>
            <person name="O'Neill E."/>
            <person name="Emms D."/>
            <person name="Macleod O."/>
            <person name="Voorheis P."/>
            <person name="Matthews J."/>
            <person name="Matthews K."/>
            <person name="Carrington M."/>
        </authorList>
    </citation>
    <scope>NUCLEOTIDE SEQUENCE [LARGE SCALE GENOMIC DNA]</scope>
    <source>
        <strain evidence="4">Edinburgh</strain>
    </source>
</reference>
<dbReference type="RefSeq" id="XP_028876929.1">
    <property type="nucleotide sequence ID" value="XM_029031782.1"/>
</dbReference>
<feature type="domain" description="C2H2-type" evidence="3">
    <location>
        <begin position="32"/>
        <end position="60"/>
    </location>
</feature>
<dbReference type="PROSITE" id="PS00028">
    <property type="entry name" value="ZINC_FINGER_C2H2_1"/>
    <property type="match status" value="1"/>
</dbReference>
<evidence type="ECO:0000313" key="5">
    <source>
        <dbReference type="Proteomes" id="UP000192257"/>
    </source>
</evidence>
<dbReference type="InterPro" id="IPR013087">
    <property type="entry name" value="Znf_C2H2_type"/>
</dbReference>
<evidence type="ECO:0000256" key="2">
    <source>
        <dbReference type="SAM" id="MobiDB-lite"/>
    </source>
</evidence>
<dbReference type="AlphaFoldDB" id="A0A1X0NEF3"/>
<feature type="non-terminal residue" evidence="4">
    <location>
        <position position="112"/>
    </location>
</feature>
<proteinExistence type="predicted"/>
<gene>
    <name evidence="4" type="ORF">TM35_001181050</name>
</gene>
<evidence type="ECO:0000256" key="1">
    <source>
        <dbReference type="PROSITE-ProRule" id="PRU00042"/>
    </source>
</evidence>
<dbReference type="Proteomes" id="UP000192257">
    <property type="component" value="Unassembled WGS sequence"/>
</dbReference>
<dbReference type="EMBL" id="NBCO01000118">
    <property type="protein sequence ID" value="ORC81417.1"/>
    <property type="molecule type" value="Genomic_DNA"/>
</dbReference>
<name>A0A1X0NEF3_9TRYP</name>
<dbReference type="VEuPathDB" id="TriTrypDB:TM35_001181050"/>
<feature type="region of interest" description="Disordered" evidence="2">
    <location>
        <begin position="54"/>
        <end position="91"/>
    </location>
</feature>
<sequence>MLEARCRVLPFSFFFYPHPKKGEEERTQPASLRCEFCLRDFGNIGGLACHKKFKHPPGTPIPPATIQVTFPRNKKRQRDPSPSPEREDREKVQCGVCQKFYAHLDSLVIHCR</sequence>